<dbReference type="Proteomes" id="UP000295433">
    <property type="component" value="Unassembled WGS sequence"/>
</dbReference>
<name>A0A4R3VUQ3_9GAMM</name>
<sequence length="79" mass="8352">MKKSLSVLCLSLVAAQASAFQAKITQPNDGGLRDAGEAKRIFVGFTPMGLQTIHPGQCEATSINGCNCPFCAQLRLIGR</sequence>
<accession>A0A4R3VUQ3</accession>
<dbReference type="RefSeq" id="WP_132453019.1">
    <property type="nucleotide sequence ID" value="NZ_JAWIZJ010000001.1"/>
</dbReference>
<gene>
    <name evidence="2" type="ORF">EDC54_101591</name>
</gene>
<feature type="chain" id="PRO_5020538201" evidence="1">
    <location>
        <begin position="20"/>
        <end position="79"/>
    </location>
</feature>
<keyword evidence="3" id="KW-1185">Reference proteome</keyword>
<dbReference type="AlphaFoldDB" id="A0A4R3VUQ3"/>
<evidence type="ECO:0000313" key="2">
    <source>
        <dbReference type="EMBL" id="TCV09067.1"/>
    </source>
</evidence>
<protein>
    <submittedName>
        <fullName evidence="2">Uncharacterized protein</fullName>
    </submittedName>
</protein>
<feature type="signal peptide" evidence="1">
    <location>
        <begin position="1"/>
        <end position="19"/>
    </location>
</feature>
<reference evidence="2 3" key="1">
    <citation type="submission" date="2019-03" db="EMBL/GenBank/DDBJ databases">
        <title>Genomic Encyclopedia of Type Strains, Phase IV (KMG-IV): sequencing the most valuable type-strain genomes for metagenomic binning, comparative biology and taxonomic classification.</title>
        <authorList>
            <person name="Goeker M."/>
        </authorList>
    </citation>
    <scope>NUCLEOTIDE SEQUENCE [LARGE SCALE GENOMIC DNA]</scope>
    <source>
        <strain evidence="2 3">DSM 16730</strain>
    </source>
</reference>
<comment type="caution">
    <text evidence="2">The sequence shown here is derived from an EMBL/GenBank/DDBJ whole genome shotgun (WGS) entry which is preliminary data.</text>
</comment>
<evidence type="ECO:0000313" key="3">
    <source>
        <dbReference type="Proteomes" id="UP000295433"/>
    </source>
</evidence>
<evidence type="ECO:0000256" key="1">
    <source>
        <dbReference type="SAM" id="SignalP"/>
    </source>
</evidence>
<proteinExistence type="predicted"/>
<organism evidence="2 3">
    <name type="scientific">Samsonia erythrinae</name>
    <dbReference type="NCBI Taxonomy" id="160434"/>
    <lineage>
        <taxon>Bacteria</taxon>
        <taxon>Pseudomonadati</taxon>
        <taxon>Pseudomonadota</taxon>
        <taxon>Gammaproteobacteria</taxon>
        <taxon>Enterobacterales</taxon>
        <taxon>Pectobacteriaceae</taxon>
        <taxon>Samsonia</taxon>
    </lineage>
</organism>
<dbReference type="EMBL" id="SMBY01000001">
    <property type="protein sequence ID" value="TCV09067.1"/>
    <property type="molecule type" value="Genomic_DNA"/>
</dbReference>
<dbReference type="OrthoDB" id="6547554at2"/>
<keyword evidence="1" id="KW-0732">Signal</keyword>